<keyword evidence="4 6" id="KW-1133">Transmembrane helix</keyword>
<evidence type="ECO:0000256" key="3">
    <source>
        <dbReference type="ARBA" id="ARBA00022692"/>
    </source>
</evidence>
<feature type="transmembrane region" description="Helical" evidence="6">
    <location>
        <begin position="98"/>
        <end position="115"/>
    </location>
</feature>
<dbReference type="Proteomes" id="UP001302613">
    <property type="component" value="Chromosome"/>
</dbReference>
<dbReference type="InterPro" id="IPR000917">
    <property type="entry name" value="Sulfatase_N"/>
</dbReference>
<keyword evidence="5 6" id="KW-0472">Membrane</keyword>
<evidence type="ECO:0000256" key="1">
    <source>
        <dbReference type="ARBA" id="ARBA00004651"/>
    </source>
</evidence>
<evidence type="ECO:0000256" key="4">
    <source>
        <dbReference type="ARBA" id="ARBA00022989"/>
    </source>
</evidence>
<dbReference type="Pfam" id="PF00884">
    <property type="entry name" value="Sulfatase"/>
    <property type="match status" value="1"/>
</dbReference>
<keyword evidence="2" id="KW-1003">Cell membrane</keyword>
<keyword evidence="9" id="KW-1185">Reference proteome</keyword>
<reference evidence="8 9" key="1">
    <citation type="submission" date="2023-10" db="EMBL/GenBank/DDBJ databases">
        <title>SFO-1, KPC-2, NDM-1 were first reported in Portuguese citrobacter collected clinically.</title>
        <authorList>
            <person name="Guo K."/>
        </authorList>
    </citation>
    <scope>NUCLEOTIDE SEQUENCE [LARGE SCALE GENOMIC DNA]</scope>
    <source>
        <strain evidence="8 9">L2724hy</strain>
    </source>
</reference>
<feature type="transmembrane region" description="Helical" evidence="6">
    <location>
        <begin position="168"/>
        <end position="189"/>
    </location>
</feature>
<dbReference type="CDD" id="cd16015">
    <property type="entry name" value="LTA_synthase"/>
    <property type="match status" value="1"/>
</dbReference>
<dbReference type="InterPro" id="IPR050448">
    <property type="entry name" value="OpgB/LTA_synthase_biosynth"/>
</dbReference>
<evidence type="ECO:0000259" key="7">
    <source>
        <dbReference type="Pfam" id="PF00884"/>
    </source>
</evidence>
<dbReference type="Gene3D" id="3.40.720.10">
    <property type="entry name" value="Alkaline Phosphatase, subunit A"/>
    <property type="match status" value="1"/>
</dbReference>
<comment type="subcellular location">
    <subcellularLocation>
        <location evidence="1">Cell membrane</location>
        <topology evidence="1">Multi-pass membrane protein</topology>
    </subcellularLocation>
</comment>
<dbReference type="PANTHER" id="PTHR47371">
    <property type="entry name" value="LIPOTEICHOIC ACID SYNTHASE"/>
    <property type="match status" value="1"/>
</dbReference>
<dbReference type="SUPFAM" id="SSF53649">
    <property type="entry name" value="Alkaline phosphatase-like"/>
    <property type="match status" value="1"/>
</dbReference>
<evidence type="ECO:0000256" key="5">
    <source>
        <dbReference type="ARBA" id="ARBA00023136"/>
    </source>
</evidence>
<dbReference type="InterPro" id="IPR017850">
    <property type="entry name" value="Alkaline_phosphatase_core_sf"/>
</dbReference>
<evidence type="ECO:0000313" key="9">
    <source>
        <dbReference type="Proteomes" id="UP001302613"/>
    </source>
</evidence>
<keyword evidence="3 6" id="KW-0812">Transmembrane</keyword>
<sequence length="637" mass="72730">MEHVTDTLAWIKSHKYLKLIGHGMFALSETKKTNIKIHEKIIPKGGKSSHKLSPIKSLKKTNILIFELFLLSLLLFSLNNTIITPPKNHSHLNGAHEFIRFIWLSSPVITFYLALRLLRAPAISSTCITLVVIYIFYYINSTKTALTGEPISFNDIFSGVNLSIAIKYISFKTVVSTLALFALVTLIIFTENRYLKNSGSFAFLIIASLITIPLTFTPYFKSIFGESSNLTQQINILSQGYDVTYYSWDWPRNVSAHGLPMHLIQTSVRKSIPSADLKERTEFEKNYNIIPSLNQSSPNKIIYILCESCWYDNDNFKEYFTPLLKSGYKTFRATSPVYGGGTANAEFEFLTGLPSNSGVLSGIIYQEYSQFIKNNASTLPRNLHDLGYSTIAVHNNISSFWRRNIIYKKFGFDKFISLTEMGGVPQEHKINREQSQWQPDDFILYNSILDEIKKNKNKKIFFHAITMSTHGPYQRENDYGQKAYSLQLKEAIYRLTEFTQNLAKIDQNAIIIVYGDHKPALNRYFYEHKTLPLNLFAQTGEEDSDFIFKGSTTPKDIGDVPVFIKGGDEEVLNKLISDANGKPFFCISAIVDKYLLKSGLFSFNYNLQHGCMQSSPYDYHQMISITPPWVYSLTLFK</sequence>
<accession>A0ABZ0H617</accession>
<name>A0ABZ0H617_9ENTR</name>
<organism evidence="8 9">
    <name type="scientific">Citrobacter portucalensis</name>
    <dbReference type="NCBI Taxonomy" id="1639133"/>
    <lineage>
        <taxon>Bacteria</taxon>
        <taxon>Pseudomonadati</taxon>
        <taxon>Pseudomonadota</taxon>
        <taxon>Gammaproteobacteria</taxon>
        <taxon>Enterobacterales</taxon>
        <taxon>Enterobacteriaceae</taxon>
        <taxon>Citrobacter</taxon>
        <taxon>Citrobacter freundii complex</taxon>
    </lineage>
</organism>
<evidence type="ECO:0000256" key="2">
    <source>
        <dbReference type="ARBA" id="ARBA00022475"/>
    </source>
</evidence>
<feature type="transmembrane region" description="Helical" evidence="6">
    <location>
        <begin position="122"/>
        <end position="139"/>
    </location>
</feature>
<feature type="transmembrane region" description="Helical" evidence="6">
    <location>
        <begin position="201"/>
        <end position="220"/>
    </location>
</feature>
<evidence type="ECO:0000313" key="8">
    <source>
        <dbReference type="EMBL" id="WOH44906.1"/>
    </source>
</evidence>
<protein>
    <submittedName>
        <fullName evidence="8">LTA synthase family protein</fullName>
    </submittedName>
</protein>
<proteinExistence type="predicted"/>
<dbReference type="EMBL" id="CP136601">
    <property type="protein sequence ID" value="WOH44906.1"/>
    <property type="molecule type" value="Genomic_DNA"/>
</dbReference>
<evidence type="ECO:0000256" key="6">
    <source>
        <dbReference type="SAM" id="Phobius"/>
    </source>
</evidence>
<feature type="domain" description="Sulfatase N-terminal" evidence="7">
    <location>
        <begin position="301"/>
        <end position="530"/>
    </location>
</feature>
<dbReference type="PANTHER" id="PTHR47371:SF3">
    <property type="entry name" value="PHOSPHOGLYCEROL TRANSFERASE I"/>
    <property type="match status" value="1"/>
</dbReference>
<dbReference type="RefSeq" id="WP_234102719.1">
    <property type="nucleotide sequence ID" value="NZ_CP136601.1"/>
</dbReference>
<feature type="transmembrane region" description="Helical" evidence="6">
    <location>
        <begin position="61"/>
        <end position="78"/>
    </location>
</feature>
<gene>
    <name evidence="8" type="ORF">RY846_07025</name>
</gene>